<dbReference type="GeneID" id="76530277"/>
<keyword evidence="1" id="KW-0812">Transmembrane</keyword>
<dbReference type="Proteomes" id="UP001595821">
    <property type="component" value="Unassembled WGS sequence"/>
</dbReference>
<protein>
    <submittedName>
        <fullName evidence="2">Uncharacterized protein</fullName>
    </submittedName>
</protein>
<keyword evidence="1" id="KW-1133">Transmembrane helix</keyword>
<name>A0ABD5P306_9EURY</name>
<sequence>MSCDCPDDPIDDSRAYRYLRLLEVLVSIAAALVAIAVRAGWLP</sequence>
<evidence type="ECO:0000313" key="2">
    <source>
        <dbReference type="EMBL" id="MFC4248697.1"/>
    </source>
</evidence>
<comment type="caution">
    <text evidence="2">The sequence shown here is derived from an EMBL/GenBank/DDBJ whole genome shotgun (WGS) entry which is preliminary data.</text>
</comment>
<feature type="transmembrane region" description="Helical" evidence="1">
    <location>
        <begin position="21"/>
        <end position="41"/>
    </location>
</feature>
<gene>
    <name evidence="2" type="ORF">ACFOZ7_17490</name>
</gene>
<keyword evidence="1" id="KW-0472">Membrane</keyword>
<dbReference type="EMBL" id="JBHSDJ010000126">
    <property type="protein sequence ID" value="MFC4248697.1"/>
    <property type="molecule type" value="Genomic_DNA"/>
</dbReference>
<accession>A0ABD5P306</accession>
<dbReference type="AlphaFoldDB" id="A0ABD5P306"/>
<evidence type="ECO:0000256" key="1">
    <source>
        <dbReference type="SAM" id="Phobius"/>
    </source>
</evidence>
<reference evidence="2 3" key="1">
    <citation type="journal article" date="2014" name="Int. J. Syst. Evol. Microbiol.">
        <title>Complete genome sequence of Corynebacterium casei LMG S-19264T (=DSM 44701T), isolated from a smear-ripened cheese.</title>
        <authorList>
            <consortium name="US DOE Joint Genome Institute (JGI-PGF)"/>
            <person name="Walter F."/>
            <person name="Albersmeier A."/>
            <person name="Kalinowski J."/>
            <person name="Ruckert C."/>
        </authorList>
    </citation>
    <scope>NUCLEOTIDE SEQUENCE [LARGE SCALE GENOMIC DNA]</scope>
    <source>
        <strain evidence="2 3">IBRC-M 10912</strain>
    </source>
</reference>
<dbReference type="RefSeq" id="WP_265781241.1">
    <property type="nucleotide sequence ID" value="NZ_CP095397.1"/>
</dbReference>
<proteinExistence type="predicted"/>
<evidence type="ECO:0000313" key="3">
    <source>
        <dbReference type="Proteomes" id="UP001595821"/>
    </source>
</evidence>
<organism evidence="2 3">
    <name type="scientific">Natribaculum luteum</name>
    <dbReference type="NCBI Taxonomy" id="1586232"/>
    <lineage>
        <taxon>Archaea</taxon>
        <taxon>Methanobacteriati</taxon>
        <taxon>Methanobacteriota</taxon>
        <taxon>Stenosarchaea group</taxon>
        <taxon>Halobacteria</taxon>
        <taxon>Halobacteriales</taxon>
        <taxon>Natrialbaceae</taxon>
        <taxon>Natribaculum</taxon>
    </lineage>
</organism>